<dbReference type="Proteomes" id="UP000790709">
    <property type="component" value="Unassembled WGS sequence"/>
</dbReference>
<keyword evidence="2" id="KW-1185">Reference proteome</keyword>
<protein>
    <submittedName>
        <fullName evidence="1">Uncharacterized protein</fullName>
    </submittedName>
</protein>
<organism evidence="1 2">
    <name type="scientific">Leucogyrophana mollusca</name>
    <dbReference type="NCBI Taxonomy" id="85980"/>
    <lineage>
        <taxon>Eukaryota</taxon>
        <taxon>Fungi</taxon>
        <taxon>Dikarya</taxon>
        <taxon>Basidiomycota</taxon>
        <taxon>Agaricomycotina</taxon>
        <taxon>Agaricomycetes</taxon>
        <taxon>Agaricomycetidae</taxon>
        <taxon>Boletales</taxon>
        <taxon>Boletales incertae sedis</taxon>
        <taxon>Leucogyrophana</taxon>
    </lineage>
</organism>
<sequence length="530" mass="58564">MPTVFTQTSSHAEEKKKSYINLVNTCKHAAHTTGYSSEVTRKALQDACCKQCNNEAYPWQLDAAKAFYLGMDCTVLAGTGFGKSLPFSMPSLVNKDKVAIVLTPLNSLEEDQGLDIPDIDFVVQFGLPSSLTVWLQRAGRAGRAIWICARTILLVEASMFKRVGVGTAAEASDGESEEEEEEVTYRKQVEPALREWIETKHCRRDVGDKLFNNPPGRLPPTGNCCDNCSRLDAQATLATPSPQSLALIPTLHSPASSSSELSSDDETPSSKPNTSGKRPMEPTAEPRRDATRRTQDHLQAARTALQSWRIKTRERDFPHSSFTAALILPDQPLTTIASNRHLTYSLDELKQGVSGMWALVDRYGQDVIDVLKRLDDEDKALRHAKKQANCEARRQANEAARSQRVREKACEEEKTRCTKQLAKEKENCSIPGTSCFELSYESSHPNLHRPPIPATPASSHIMDMQVIASSSPSTSVTARPAVQSPSLTFKFYTPPRLPLSPRKTSSSSLTPTLLSPSRKTNVPRKRSKQS</sequence>
<name>A0ACB8BJV8_9AGAM</name>
<dbReference type="EMBL" id="MU266396">
    <property type="protein sequence ID" value="KAH7925762.1"/>
    <property type="molecule type" value="Genomic_DNA"/>
</dbReference>
<evidence type="ECO:0000313" key="2">
    <source>
        <dbReference type="Proteomes" id="UP000790709"/>
    </source>
</evidence>
<accession>A0ACB8BJV8</accession>
<comment type="caution">
    <text evidence="1">The sequence shown here is derived from an EMBL/GenBank/DDBJ whole genome shotgun (WGS) entry which is preliminary data.</text>
</comment>
<gene>
    <name evidence="1" type="ORF">BV22DRAFT_1128801</name>
</gene>
<evidence type="ECO:0000313" key="1">
    <source>
        <dbReference type="EMBL" id="KAH7925762.1"/>
    </source>
</evidence>
<reference evidence="1" key="1">
    <citation type="journal article" date="2021" name="New Phytol.">
        <title>Evolutionary innovations through gain and loss of genes in the ectomycorrhizal Boletales.</title>
        <authorList>
            <person name="Wu G."/>
            <person name="Miyauchi S."/>
            <person name="Morin E."/>
            <person name="Kuo A."/>
            <person name="Drula E."/>
            <person name="Varga T."/>
            <person name="Kohler A."/>
            <person name="Feng B."/>
            <person name="Cao Y."/>
            <person name="Lipzen A."/>
            <person name="Daum C."/>
            <person name="Hundley H."/>
            <person name="Pangilinan J."/>
            <person name="Johnson J."/>
            <person name="Barry K."/>
            <person name="LaButti K."/>
            <person name="Ng V."/>
            <person name="Ahrendt S."/>
            <person name="Min B."/>
            <person name="Choi I.G."/>
            <person name="Park H."/>
            <person name="Plett J.M."/>
            <person name="Magnuson J."/>
            <person name="Spatafora J.W."/>
            <person name="Nagy L.G."/>
            <person name="Henrissat B."/>
            <person name="Grigoriev I.V."/>
            <person name="Yang Z.L."/>
            <person name="Xu J."/>
            <person name="Martin F.M."/>
        </authorList>
    </citation>
    <scope>NUCLEOTIDE SEQUENCE</scope>
    <source>
        <strain evidence="1">KUC20120723A-06</strain>
    </source>
</reference>
<proteinExistence type="predicted"/>